<keyword evidence="8" id="KW-1185">Reference proteome</keyword>
<dbReference type="PROSITE" id="PS51935">
    <property type="entry name" value="NLPC_P60"/>
    <property type="match status" value="1"/>
</dbReference>
<dbReference type="InterPro" id="IPR000064">
    <property type="entry name" value="NLP_P60_dom"/>
</dbReference>
<reference evidence="7 8" key="1">
    <citation type="submission" date="2020-08" db="EMBL/GenBank/DDBJ databases">
        <title>Genomic Encyclopedia of Type Strains, Phase IV (KMG-IV): sequencing the most valuable type-strain genomes for metagenomic binning, comparative biology and taxonomic classification.</title>
        <authorList>
            <person name="Goeker M."/>
        </authorList>
    </citation>
    <scope>NUCLEOTIDE SEQUENCE [LARGE SCALE GENOMIC DNA]</scope>
    <source>
        <strain evidence="7 8">DSM 44197</strain>
    </source>
</reference>
<feature type="signal peptide" evidence="5">
    <location>
        <begin position="1"/>
        <end position="22"/>
    </location>
</feature>
<evidence type="ECO:0000313" key="7">
    <source>
        <dbReference type="EMBL" id="MBA8951548.1"/>
    </source>
</evidence>
<organism evidence="7 8">
    <name type="scientific">Actinomadura namibiensis</name>
    <dbReference type="NCBI Taxonomy" id="182080"/>
    <lineage>
        <taxon>Bacteria</taxon>
        <taxon>Bacillati</taxon>
        <taxon>Actinomycetota</taxon>
        <taxon>Actinomycetes</taxon>
        <taxon>Streptosporangiales</taxon>
        <taxon>Thermomonosporaceae</taxon>
        <taxon>Actinomadura</taxon>
    </lineage>
</organism>
<proteinExistence type="inferred from homology"/>
<keyword evidence="2" id="KW-0645">Protease</keyword>
<accession>A0A7W3LNU4</accession>
<dbReference type="EMBL" id="JACJIA010000003">
    <property type="protein sequence ID" value="MBA8951548.1"/>
    <property type="molecule type" value="Genomic_DNA"/>
</dbReference>
<evidence type="ECO:0000259" key="6">
    <source>
        <dbReference type="PROSITE" id="PS51935"/>
    </source>
</evidence>
<dbReference type="PANTHER" id="PTHR47053">
    <property type="entry name" value="MUREIN DD-ENDOPEPTIDASE MEPH-RELATED"/>
    <property type="match status" value="1"/>
</dbReference>
<dbReference type="SUPFAM" id="SSF54001">
    <property type="entry name" value="Cysteine proteinases"/>
    <property type="match status" value="1"/>
</dbReference>
<evidence type="ECO:0000256" key="1">
    <source>
        <dbReference type="ARBA" id="ARBA00007074"/>
    </source>
</evidence>
<feature type="chain" id="PRO_5039503013" evidence="5">
    <location>
        <begin position="23"/>
        <end position="232"/>
    </location>
</feature>
<evidence type="ECO:0000256" key="5">
    <source>
        <dbReference type="SAM" id="SignalP"/>
    </source>
</evidence>
<keyword evidence="4" id="KW-0788">Thiol protease</keyword>
<dbReference type="GO" id="GO:0006508">
    <property type="term" value="P:proteolysis"/>
    <property type="evidence" value="ECO:0007669"/>
    <property type="project" value="UniProtKB-KW"/>
</dbReference>
<evidence type="ECO:0000313" key="8">
    <source>
        <dbReference type="Proteomes" id="UP000572680"/>
    </source>
</evidence>
<protein>
    <submittedName>
        <fullName evidence="7">Cell wall-associated NlpC family hydrolase</fullName>
    </submittedName>
</protein>
<dbReference type="AlphaFoldDB" id="A0A7W3LNU4"/>
<dbReference type="PANTHER" id="PTHR47053:SF1">
    <property type="entry name" value="MUREIN DD-ENDOPEPTIDASE MEPH-RELATED"/>
    <property type="match status" value="1"/>
</dbReference>
<name>A0A7W3LNU4_ACTNM</name>
<feature type="domain" description="NlpC/P60" evidence="6">
    <location>
        <begin position="102"/>
        <end position="220"/>
    </location>
</feature>
<dbReference type="Proteomes" id="UP000572680">
    <property type="component" value="Unassembled WGS sequence"/>
</dbReference>
<gene>
    <name evidence="7" type="ORF">HNR61_003179</name>
</gene>
<dbReference type="RefSeq" id="WP_182843852.1">
    <property type="nucleotide sequence ID" value="NZ_BAAALP010000029.1"/>
</dbReference>
<dbReference type="InterPro" id="IPR051202">
    <property type="entry name" value="Peptidase_C40"/>
</dbReference>
<dbReference type="Gene3D" id="3.90.1720.10">
    <property type="entry name" value="endopeptidase domain like (from Nostoc punctiforme)"/>
    <property type="match status" value="1"/>
</dbReference>
<keyword evidence="3 7" id="KW-0378">Hydrolase</keyword>
<dbReference type="Pfam" id="PF00877">
    <property type="entry name" value="NLPC_P60"/>
    <property type="match status" value="1"/>
</dbReference>
<evidence type="ECO:0000256" key="4">
    <source>
        <dbReference type="ARBA" id="ARBA00022807"/>
    </source>
</evidence>
<evidence type="ECO:0000256" key="3">
    <source>
        <dbReference type="ARBA" id="ARBA00022801"/>
    </source>
</evidence>
<keyword evidence="5" id="KW-0732">Signal</keyword>
<dbReference type="GO" id="GO:0008234">
    <property type="term" value="F:cysteine-type peptidase activity"/>
    <property type="evidence" value="ECO:0007669"/>
    <property type="project" value="UniProtKB-KW"/>
</dbReference>
<evidence type="ECO:0000256" key="2">
    <source>
        <dbReference type="ARBA" id="ARBA00022670"/>
    </source>
</evidence>
<sequence length="232" mass="25927">MSNPLRAAACGATTLIAGGALALTTPGIAEARSLAETMEGSQLHRPGALAGPQQRVHTSRVALRNKSSLRNRNSRGERHARMLAALQRTIRKQRAQMIAQWDRKAQRAIQHALRQLGRPYVWGGTGESGYDCSGLVQAAWRKAGVRLPRVSHDQYRRTEPKIAREELRPGDLVFFNSLGHVGMYLGDQRFVHAPRTGRNVSIDRLKGWYQSRYVGAVRPGWRPLPEIPTKLW</sequence>
<dbReference type="InterPro" id="IPR038765">
    <property type="entry name" value="Papain-like_cys_pep_sf"/>
</dbReference>
<comment type="caution">
    <text evidence="7">The sequence shown here is derived from an EMBL/GenBank/DDBJ whole genome shotgun (WGS) entry which is preliminary data.</text>
</comment>
<comment type="similarity">
    <text evidence="1">Belongs to the peptidase C40 family.</text>
</comment>